<gene>
    <name evidence="2" type="ORF">Cadr_000018828</name>
</gene>
<comment type="caution">
    <text evidence="2">The sequence shown here is derived from an EMBL/GenBank/DDBJ whole genome shotgun (WGS) entry which is preliminary data.</text>
</comment>
<dbReference type="PANTHER" id="PTHR23045">
    <property type="entry name" value="LEUCINE-RICH REPEAT-CONTAINING PROTEIN 37A"/>
    <property type="match status" value="1"/>
</dbReference>
<reference evidence="2 3" key="1">
    <citation type="journal article" date="2019" name="Mol. Ecol. Resour.">
        <title>Improving Illumina assemblies with Hi-C and long reads: an example with the North African dromedary.</title>
        <authorList>
            <person name="Elbers J.P."/>
            <person name="Rogers M.F."/>
            <person name="Perelman P.L."/>
            <person name="Proskuryakova A.A."/>
            <person name="Serdyukova N.A."/>
            <person name="Johnson W.E."/>
            <person name="Horin P."/>
            <person name="Corander J."/>
            <person name="Murphy D."/>
            <person name="Burger P.A."/>
        </authorList>
    </citation>
    <scope>NUCLEOTIDE SEQUENCE [LARGE SCALE GENOMIC DNA]</scope>
    <source>
        <strain evidence="2">Drom800</strain>
        <tissue evidence="2">Blood</tissue>
    </source>
</reference>
<evidence type="ECO:0000256" key="1">
    <source>
        <dbReference type="SAM" id="SignalP"/>
    </source>
</evidence>
<feature type="signal peptide" evidence="1">
    <location>
        <begin position="1"/>
        <end position="20"/>
    </location>
</feature>
<feature type="chain" id="PRO_5024407324" evidence="1">
    <location>
        <begin position="21"/>
        <end position="101"/>
    </location>
</feature>
<dbReference type="AlphaFoldDB" id="A0A5N4D1R8"/>
<accession>A0A5N4D1R8</accession>
<evidence type="ECO:0000313" key="2">
    <source>
        <dbReference type="EMBL" id="KAB1265017.1"/>
    </source>
</evidence>
<sequence>MSPLCSWVLRLLFVWQPVWLFQAVEPPEQSAPTSVNVCELCVCGNETLSCVGLSPEERLQAVPVPEPDSYNGIFTVLDFQGNSISYIDENTWKPYRLTEKL</sequence>
<dbReference type="PANTHER" id="PTHR23045:SF20">
    <property type="entry name" value="LEUCINE-RICH REPEAT-CONTAINING PROTEIN 37 N-TERMINAL DOMAIN-CONTAINING PROTEIN"/>
    <property type="match status" value="1"/>
</dbReference>
<dbReference type="EMBL" id="JWIN03000016">
    <property type="protein sequence ID" value="KAB1265017.1"/>
    <property type="molecule type" value="Genomic_DNA"/>
</dbReference>
<organism evidence="2 3">
    <name type="scientific">Camelus dromedarius</name>
    <name type="common">Dromedary</name>
    <name type="synonym">Arabian camel</name>
    <dbReference type="NCBI Taxonomy" id="9838"/>
    <lineage>
        <taxon>Eukaryota</taxon>
        <taxon>Metazoa</taxon>
        <taxon>Chordata</taxon>
        <taxon>Craniata</taxon>
        <taxon>Vertebrata</taxon>
        <taxon>Euteleostomi</taxon>
        <taxon>Mammalia</taxon>
        <taxon>Eutheria</taxon>
        <taxon>Laurasiatheria</taxon>
        <taxon>Artiodactyla</taxon>
        <taxon>Tylopoda</taxon>
        <taxon>Camelidae</taxon>
        <taxon>Camelus</taxon>
    </lineage>
</organism>
<evidence type="ECO:0000313" key="3">
    <source>
        <dbReference type="Proteomes" id="UP000299084"/>
    </source>
</evidence>
<proteinExistence type="predicted"/>
<dbReference type="InterPro" id="IPR015753">
    <property type="entry name" value="LRRC37"/>
</dbReference>
<name>A0A5N4D1R8_CAMDR</name>
<keyword evidence="3" id="KW-1185">Reference proteome</keyword>
<dbReference type="Proteomes" id="UP000299084">
    <property type="component" value="Unassembled WGS sequence"/>
</dbReference>
<keyword evidence="1" id="KW-0732">Signal</keyword>
<protein>
    <submittedName>
        <fullName evidence="2">Leucine-rich repeat-containing protein 37B</fullName>
    </submittedName>
</protein>